<dbReference type="GeneID" id="18811398"/>
<protein>
    <submittedName>
        <fullName evidence="1">Uncharacterized protein</fullName>
    </submittedName>
</protein>
<dbReference type="Proteomes" id="UP000008064">
    <property type="component" value="Unassembled WGS sequence"/>
</dbReference>
<reference evidence="1" key="1">
    <citation type="submission" date="2011-04" db="EMBL/GenBank/DDBJ databases">
        <title>Evolution of plant cell wall degrading machinery underlies the functional diversity of forest fungi.</title>
        <authorList>
            <consortium name="US DOE Joint Genome Institute (JGI-PGF)"/>
            <person name="Eastwood D.C."/>
            <person name="Floudas D."/>
            <person name="Binder M."/>
            <person name="Majcherczyk A."/>
            <person name="Schneider P."/>
            <person name="Aerts A."/>
            <person name="Asiegbu F.O."/>
            <person name="Baker S.E."/>
            <person name="Barry K."/>
            <person name="Bendiksby M."/>
            <person name="Blumentritt M."/>
            <person name="Coutinho P.M."/>
            <person name="Cullen D."/>
            <person name="Cullen D."/>
            <person name="Gathman A."/>
            <person name="Goodell B."/>
            <person name="Henrissat B."/>
            <person name="Ihrmark K."/>
            <person name="Kauserud H."/>
            <person name="Kohler A."/>
            <person name="LaButti K."/>
            <person name="Lapidus A."/>
            <person name="Lavin J.L."/>
            <person name="Lee Y.-H."/>
            <person name="Lindquist E."/>
            <person name="Lilly W."/>
            <person name="Lucas S."/>
            <person name="Morin E."/>
            <person name="Murat C."/>
            <person name="Oguiza J.A."/>
            <person name="Park J."/>
            <person name="Pisabarro A.G."/>
            <person name="Riley R."/>
            <person name="Rosling A."/>
            <person name="Salamov A."/>
            <person name="Schmidt O."/>
            <person name="Schmutz J."/>
            <person name="Skrede I."/>
            <person name="Stenlid J."/>
            <person name="Wiebenga A."/>
            <person name="Xie X."/>
            <person name="Kues U."/>
            <person name="Hibbett D.S."/>
            <person name="Hoffmeister D."/>
            <person name="Hogberg N."/>
            <person name="Martin F."/>
            <person name="Grigoriev I.V."/>
            <person name="Watkinson S.C."/>
        </authorList>
    </citation>
    <scope>NUCLEOTIDE SEQUENCE</scope>
    <source>
        <strain evidence="1">S7.9</strain>
    </source>
</reference>
<proteinExistence type="predicted"/>
<sequence length="64" mass="7775">MEARKIQWTDRRNVIAQMAVLTSDANVLLHSKRSYLTAPRLIIHYRRSLRRFSRLWCAIRTTWF</sequence>
<name>F8NWP9_SERL9</name>
<dbReference type="AlphaFoldDB" id="F8NWP9"/>
<evidence type="ECO:0000313" key="1">
    <source>
        <dbReference type="EMBL" id="EGO24401.1"/>
    </source>
</evidence>
<organism>
    <name type="scientific">Serpula lacrymans var. lacrymans (strain S7.9)</name>
    <name type="common">Dry rot fungus</name>
    <dbReference type="NCBI Taxonomy" id="578457"/>
    <lineage>
        <taxon>Eukaryota</taxon>
        <taxon>Fungi</taxon>
        <taxon>Dikarya</taxon>
        <taxon>Basidiomycota</taxon>
        <taxon>Agaricomycotina</taxon>
        <taxon>Agaricomycetes</taxon>
        <taxon>Agaricomycetidae</taxon>
        <taxon>Boletales</taxon>
        <taxon>Coniophorineae</taxon>
        <taxon>Serpulaceae</taxon>
        <taxon>Serpula</taxon>
    </lineage>
</organism>
<dbReference type="HOGENOM" id="CLU_2869024_0_0_1"/>
<gene>
    <name evidence="1" type="ORF">SERLADRAFT_389544</name>
</gene>
<dbReference type="RefSeq" id="XP_007318420.1">
    <property type="nucleotide sequence ID" value="XM_007318358.1"/>
</dbReference>
<dbReference type="KEGG" id="sla:SERLADRAFT_389544"/>
<dbReference type="EMBL" id="GL945434">
    <property type="protein sequence ID" value="EGO24401.1"/>
    <property type="molecule type" value="Genomic_DNA"/>
</dbReference>
<accession>F8NWP9</accession>